<dbReference type="InterPro" id="IPR011006">
    <property type="entry name" value="CheY-like_superfamily"/>
</dbReference>
<evidence type="ECO:0000259" key="4">
    <source>
        <dbReference type="PROSITE" id="PS50110"/>
    </source>
</evidence>
<gene>
    <name evidence="5" type="ORF">FH759_14360</name>
</gene>
<proteinExistence type="predicted"/>
<dbReference type="RefSeq" id="WP_273250985.1">
    <property type="nucleotide sequence ID" value="NZ_VENJ01000025.1"/>
</dbReference>
<dbReference type="SMART" id="SM00448">
    <property type="entry name" value="REC"/>
    <property type="match status" value="1"/>
</dbReference>
<organism evidence="5 6">
    <name type="scientific">Sediminimonas qiaohouensis</name>
    <dbReference type="NCBI Taxonomy" id="552061"/>
    <lineage>
        <taxon>Bacteria</taxon>
        <taxon>Pseudomonadati</taxon>
        <taxon>Pseudomonadota</taxon>
        <taxon>Alphaproteobacteria</taxon>
        <taxon>Rhodobacterales</taxon>
        <taxon>Roseobacteraceae</taxon>
        <taxon>Sediminimonas</taxon>
    </lineage>
</organism>
<evidence type="ECO:0000256" key="2">
    <source>
        <dbReference type="PROSITE-ProRule" id="PRU00169"/>
    </source>
</evidence>
<comment type="caution">
    <text evidence="5">The sequence shown here is derived from an EMBL/GenBank/DDBJ whole genome shotgun (WGS) entry which is preliminary data.</text>
</comment>
<dbReference type="GO" id="GO:0000160">
    <property type="term" value="P:phosphorelay signal transduction system"/>
    <property type="evidence" value="ECO:0007669"/>
    <property type="project" value="InterPro"/>
</dbReference>
<dbReference type="AlphaFoldDB" id="A0A7C9LTF1"/>
<protein>
    <submittedName>
        <fullName evidence="5">Response regulator</fullName>
    </submittedName>
</protein>
<dbReference type="InterPro" id="IPR050595">
    <property type="entry name" value="Bact_response_regulator"/>
</dbReference>
<dbReference type="PANTHER" id="PTHR44591">
    <property type="entry name" value="STRESS RESPONSE REGULATOR PROTEIN 1"/>
    <property type="match status" value="1"/>
</dbReference>
<name>A0A7C9LTF1_9RHOB</name>
<reference evidence="5 6" key="1">
    <citation type="submission" date="2019-06" db="EMBL/GenBank/DDBJ databases">
        <title>Enrichment of Autotrophic Halophilic Microorganisms from Red Sea Brine Pool Using Microbial Electrosynthesis System.</title>
        <authorList>
            <person name="Alqahtani M.F."/>
            <person name="Bajracharya S."/>
            <person name="Katuri K.P."/>
            <person name="Ali M."/>
            <person name="Saikaly P.E."/>
        </authorList>
    </citation>
    <scope>NUCLEOTIDE SEQUENCE [LARGE SCALE GENOMIC DNA]</scope>
    <source>
        <strain evidence="5">MES6</strain>
    </source>
</reference>
<accession>A0A7C9LTF1</accession>
<dbReference type="InterPro" id="IPR001789">
    <property type="entry name" value="Sig_transdc_resp-reg_receiver"/>
</dbReference>
<feature type="modified residue" description="4-aspartylphosphate" evidence="2">
    <location>
        <position position="57"/>
    </location>
</feature>
<dbReference type="EMBL" id="VENJ01000025">
    <property type="protein sequence ID" value="MTJ05856.1"/>
    <property type="molecule type" value="Genomic_DNA"/>
</dbReference>
<feature type="region of interest" description="Disordered" evidence="3">
    <location>
        <begin position="134"/>
        <end position="153"/>
    </location>
</feature>
<evidence type="ECO:0000256" key="3">
    <source>
        <dbReference type="SAM" id="MobiDB-lite"/>
    </source>
</evidence>
<dbReference type="PANTHER" id="PTHR44591:SF3">
    <property type="entry name" value="RESPONSE REGULATORY DOMAIN-CONTAINING PROTEIN"/>
    <property type="match status" value="1"/>
</dbReference>
<keyword evidence="1 2" id="KW-0597">Phosphoprotein</keyword>
<dbReference type="SUPFAM" id="SSF52172">
    <property type="entry name" value="CheY-like"/>
    <property type="match status" value="1"/>
</dbReference>
<dbReference type="Gene3D" id="3.40.50.2300">
    <property type="match status" value="1"/>
</dbReference>
<feature type="domain" description="Response regulatory" evidence="4">
    <location>
        <begin position="7"/>
        <end position="124"/>
    </location>
</feature>
<sequence length="153" mass="16571">MDHHHPTVLHVDDEEDIRVIAKLALETVGGLEVFQCASGSEALEMAPRANPDLFLLDVMMPDMDGVQTLKLLRELPGFEHTPAIFMTAKVGAEDQEELLRCGAAAVIPKPFDPLTVASDIVAMWQTEMGKARGAAATLATSTSPERSKQVHDP</sequence>
<dbReference type="PROSITE" id="PS50110">
    <property type="entry name" value="RESPONSE_REGULATORY"/>
    <property type="match status" value="1"/>
</dbReference>
<evidence type="ECO:0000256" key="1">
    <source>
        <dbReference type="ARBA" id="ARBA00022553"/>
    </source>
</evidence>
<dbReference type="Proteomes" id="UP000483078">
    <property type="component" value="Unassembled WGS sequence"/>
</dbReference>
<dbReference type="Pfam" id="PF00072">
    <property type="entry name" value="Response_reg"/>
    <property type="match status" value="1"/>
</dbReference>
<evidence type="ECO:0000313" key="6">
    <source>
        <dbReference type="Proteomes" id="UP000483078"/>
    </source>
</evidence>
<evidence type="ECO:0000313" key="5">
    <source>
        <dbReference type="EMBL" id="MTJ05856.1"/>
    </source>
</evidence>